<gene>
    <name evidence="2" type="ORF">GBAR_LOCUS678</name>
</gene>
<protein>
    <recommendedName>
        <fullName evidence="1">DinB-like domain-containing protein</fullName>
    </recommendedName>
</protein>
<dbReference type="SUPFAM" id="SSF109854">
    <property type="entry name" value="DinB/YfiT-like putative metalloenzymes"/>
    <property type="match status" value="1"/>
</dbReference>
<dbReference type="AlphaFoldDB" id="A0AA35QUB3"/>
<comment type="caution">
    <text evidence="2">The sequence shown here is derived from an EMBL/GenBank/DDBJ whole genome shotgun (WGS) entry which is preliminary data.</text>
</comment>
<dbReference type="EMBL" id="CASHTH010000109">
    <property type="protein sequence ID" value="CAI7991275.1"/>
    <property type="molecule type" value="Genomic_DNA"/>
</dbReference>
<reference evidence="2" key="1">
    <citation type="submission" date="2023-03" db="EMBL/GenBank/DDBJ databases">
        <authorList>
            <person name="Steffen K."/>
            <person name="Cardenas P."/>
        </authorList>
    </citation>
    <scope>NUCLEOTIDE SEQUENCE</scope>
</reference>
<sequence length="172" mass="19833">MALKEFIKGSFDANWEWLVRYVDGLTQEEIEFVPNEQCHSIGFIVWHYGRALDMWVQSLAKQEPQLYEREWAERLGFAPEPMNVGFGYSVEDLVSWHCPGKALLMEYADVARNNLLDFLSGHDDDTLVSTQMTNRRGEGMAVADMFRLLIWEVNQHGGQAGYLRGMQRGLNQ</sequence>
<name>A0AA35QUB3_GEOBA</name>
<dbReference type="Pfam" id="PF12867">
    <property type="entry name" value="DinB_2"/>
    <property type="match status" value="1"/>
</dbReference>
<dbReference type="InterPro" id="IPR034660">
    <property type="entry name" value="DinB/YfiT-like"/>
</dbReference>
<evidence type="ECO:0000259" key="1">
    <source>
        <dbReference type="Pfam" id="PF12867"/>
    </source>
</evidence>
<dbReference type="Gene3D" id="1.20.120.450">
    <property type="entry name" value="dinb family like domain"/>
    <property type="match status" value="1"/>
</dbReference>
<organism evidence="2 3">
    <name type="scientific">Geodia barretti</name>
    <name type="common">Barrett's horny sponge</name>
    <dbReference type="NCBI Taxonomy" id="519541"/>
    <lineage>
        <taxon>Eukaryota</taxon>
        <taxon>Metazoa</taxon>
        <taxon>Porifera</taxon>
        <taxon>Demospongiae</taxon>
        <taxon>Heteroscleromorpha</taxon>
        <taxon>Tetractinellida</taxon>
        <taxon>Astrophorina</taxon>
        <taxon>Geodiidae</taxon>
        <taxon>Geodia</taxon>
    </lineage>
</organism>
<dbReference type="InterPro" id="IPR024775">
    <property type="entry name" value="DinB-like"/>
</dbReference>
<keyword evidence="3" id="KW-1185">Reference proteome</keyword>
<evidence type="ECO:0000313" key="3">
    <source>
        <dbReference type="Proteomes" id="UP001174909"/>
    </source>
</evidence>
<evidence type="ECO:0000313" key="2">
    <source>
        <dbReference type="EMBL" id="CAI7991275.1"/>
    </source>
</evidence>
<accession>A0AA35QUB3</accession>
<dbReference type="Proteomes" id="UP001174909">
    <property type="component" value="Unassembled WGS sequence"/>
</dbReference>
<feature type="domain" description="DinB-like" evidence="1">
    <location>
        <begin position="11"/>
        <end position="160"/>
    </location>
</feature>
<proteinExistence type="predicted"/>